<feature type="non-terminal residue" evidence="1">
    <location>
        <position position="51"/>
    </location>
</feature>
<accession>X0UDS2</accession>
<sequence>MTKLIIENRTELSDIDILDLVKAVIKEGRISNNGKQYCCGTIVQIENKHYG</sequence>
<gene>
    <name evidence="1" type="ORF">S01H1_30825</name>
</gene>
<dbReference type="EMBL" id="BARS01018990">
    <property type="protein sequence ID" value="GAF86630.1"/>
    <property type="molecule type" value="Genomic_DNA"/>
</dbReference>
<evidence type="ECO:0000313" key="1">
    <source>
        <dbReference type="EMBL" id="GAF86630.1"/>
    </source>
</evidence>
<comment type="caution">
    <text evidence="1">The sequence shown here is derived from an EMBL/GenBank/DDBJ whole genome shotgun (WGS) entry which is preliminary data.</text>
</comment>
<organism evidence="1">
    <name type="scientific">marine sediment metagenome</name>
    <dbReference type="NCBI Taxonomy" id="412755"/>
    <lineage>
        <taxon>unclassified sequences</taxon>
        <taxon>metagenomes</taxon>
        <taxon>ecological metagenomes</taxon>
    </lineage>
</organism>
<reference evidence="1" key="1">
    <citation type="journal article" date="2014" name="Front. Microbiol.">
        <title>High frequency of phylogenetically diverse reductive dehalogenase-homologous genes in deep subseafloor sedimentary metagenomes.</title>
        <authorList>
            <person name="Kawai M."/>
            <person name="Futagami T."/>
            <person name="Toyoda A."/>
            <person name="Takaki Y."/>
            <person name="Nishi S."/>
            <person name="Hori S."/>
            <person name="Arai W."/>
            <person name="Tsubouchi T."/>
            <person name="Morono Y."/>
            <person name="Uchiyama I."/>
            <person name="Ito T."/>
            <person name="Fujiyama A."/>
            <person name="Inagaki F."/>
            <person name="Takami H."/>
        </authorList>
    </citation>
    <scope>NUCLEOTIDE SEQUENCE</scope>
    <source>
        <strain evidence="1">Expedition CK06-06</strain>
    </source>
</reference>
<dbReference type="AlphaFoldDB" id="X0UDS2"/>
<name>X0UDS2_9ZZZZ</name>
<protein>
    <submittedName>
        <fullName evidence="1">Uncharacterized protein</fullName>
    </submittedName>
</protein>
<proteinExistence type="predicted"/>